<dbReference type="Proteomes" id="UP000515733">
    <property type="component" value="Chromosome"/>
</dbReference>
<dbReference type="PROSITE" id="PS51201">
    <property type="entry name" value="RCK_N"/>
    <property type="match status" value="1"/>
</dbReference>
<dbReference type="PANTHER" id="PTHR43833:SF9">
    <property type="entry name" value="POTASSIUM CHANNEL PROTEIN YUGO-RELATED"/>
    <property type="match status" value="1"/>
</dbReference>
<dbReference type="GO" id="GO:0008324">
    <property type="term" value="F:monoatomic cation transmembrane transporter activity"/>
    <property type="evidence" value="ECO:0007669"/>
    <property type="project" value="InterPro"/>
</dbReference>
<evidence type="ECO:0000259" key="1">
    <source>
        <dbReference type="PROSITE" id="PS51201"/>
    </source>
</evidence>
<gene>
    <name evidence="3" type="ORF">DENOEST_0833</name>
</gene>
<evidence type="ECO:0000313" key="3">
    <source>
        <dbReference type="EMBL" id="CAB1367998.1"/>
    </source>
</evidence>
<sequence>MTGDDSRNLMITITAKQLNPELRVVARSNDVRNVEKMRKAGADAVVSPDFTGGMRIASAMIRPHVVSFLDEMLRTEHKLRVEEIPVPADFIERPLESLRLRSPHYIMLAVRTRGDWQFNPPGNFMLKAGFTLIAMASPQGRQEIETALLPVVDEEPRE</sequence>
<dbReference type="Gene3D" id="3.40.50.720">
    <property type="entry name" value="NAD(P)-binding Rossmann-like Domain"/>
    <property type="match status" value="1"/>
</dbReference>
<name>A0A6S6Y601_9PROT</name>
<dbReference type="InterPro" id="IPR006037">
    <property type="entry name" value="RCK_C"/>
</dbReference>
<dbReference type="InterPro" id="IPR036721">
    <property type="entry name" value="RCK_C_sf"/>
</dbReference>
<organism evidence="3 4">
    <name type="scientific">Denitratisoma oestradiolicum</name>
    <dbReference type="NCBI Taxonomy" id="311182"/>
    <lineage>
        <taxon>Bacteria</taxon>
        <taxon>Pseudomonadati</taxon>
        <taxon>Pseudomonadota</taxon>
        <taxon>Betaproteobacteria</taxon>
        <taxon>Nitrosomonadales</taxon>
        <taxon>Sterolibacteriaceae</taxon>
        <taxon>Denitratisoma</taxon>
    </lineage>
</organism>
<dbReference type="SUPFAM" id="SSF51735">
    <property type="entry name" value="NAD(P)-binding Rossmann-fold domains"/>
    <property type="match status" value="1"/>
</dbReference>
<feature type="domain" description="RCK N-terminal" evidence="1">
    <location>
        <begin position="1"/>
        <end position="46"/>
    </location>
</feature>
<dbReference type="GO" id="GO:0006813">
    <property type="term" value="P:potassium ion transport"/>
    <property type="evidence" value="ECO:0007669"/>
    <property type="project" value="InterPro"/>
</dbReference>
<dbReference type="Gene3D" id="3.30.70.1450">
    <property type="entry name" value="Regulator of K+ conductance, C-terminal domain"/>
    <property type="match status" value="1"/>
</dbReference>
<evidence type="ECO:0000313" key="4">
    <source>
        <dbReference type="Proteomes" id="UP000515733"/>
    </source>
</evidence>
<dbReference type="InterPro" id="IPR050721">
    <property type="entry name" value="Trk_Ktr_HKT_K-transport"/>
</dbReference>
<protein>
    <submittedName>
        <fullName evidence="3">Potassium transporter TrkA</fullName>
    </submittedName>
</protein>
<dbReference type="KEGG" id="doe:DENOEST_0833"/>
<dbReference type="Pfam" id="PF02254">
    <property type="entry name" value="TrkA_N"/>
    <property type="match status" value="1"/>
</dbReference>
<accession>A0A6S6Y601</accession>
<dbReference type="EMBL" id="LR778301">
    <property type="protein sequence ID" value="CAB1367998.1"/>
    <property type="molecule type" value="Genomic_DNA"/>
</dbReference>
<keyword evidence="4" id="KW-1185">Reference proteome</keyword>
<feature type="domain" description="RCK C-terminal" evidence="2">
    <location>
        <begin position="66"/>
        <end position="150"/>
    </location>
</feature>
<dbReference type="InterPro" id="IPR036291">
    <property type="entry name" value="NAD(P)-bd_dom_sf"/>
</dbReference>
<dbReference type="AlphaFoldDB" id="A0A6S6Y601"/>
<proteinExistence type="predicted"/>
<dbReference type="PANTHER" id="PTHR43833">
    <property type="entry name" value="POTASSIUM CHANNEL PROTEIN 2-RELATED-RELATED"/>
    <property type="match status" value="1"/>
</dbReference>
<dbReference type="InterPro" id="IPR003148">
    <property type="entry name" value="RCK_N"/>
</dbReference>
<dbReference type="SUPFAM" id="SSF116726">
    <property type="entry name" value="TrkA C-terminal domain-like"/>
    <property type="match status" value="1"/>
</dbReference>
<reference evidence="3 4" key="1">
    <citation type="submission" date="2020-03" db="EMBL/GenBank/DDBJ databases">
        <authorList>
            <consortium name="Genoscope - CEA"/>
            <person name="William W."/>
        </authorList>
    </citation>
    <scope>NUCLEOTIDE SEQUENCE [LARGE SCALE GENOMIC DNA]</scope>
    <source>
        <strain evidence="4">DSM 16959</strain>
    </source>
</reference>
<dbReference type="PROSITE" id="PS51202">
    <property type="entry name" value="RCK_C"/>
    <property type="match status" value="1"/>
</dbReference>
<evidence type="ECO:0000259" key="2">
    <source>
        <dbReference type="PROSITE" id="PS51202"/>
    </source>
</evidence>